<evidence type="ECO:0000313" key="2">
    <source>
        <dbReference type="Proteomes" id="UP000244890"/>
    </source>
</evidence>
<protein>
    <submittedName>
        <fullName evidence="1">Uncharacterized protein</fullName>
    </submittedName>
</protein>
<accession>A0A2U8FFH1</accession>
<reference evidence="1 2" key="1">
    <citation type="submission" date="2017-06" db="EMBL/GenBank/DDBJ databases">
        <title>Complete genome of Helicobacter apodemus.</title>
        <authorList>
            <person name="Cho S."/>
        </authorList>
    </citation>
    <scope>NUCLEOTIDE SEQUENCE [LARGE SCALE GENOMIC DNA]</scope>
    <source>
        <strain evidence="2">SNUVETPUB-15-01</strain>
    </source>
</reference>
<dbReference type="Proteomes" id="UP000244890">
    <property type="component" value="Chromosome"/>
</dbReference>
<sequence>MVFISSLERAINSKGLESFIKSDSISCCVKLLFCAKVKVERKVKEIKKVNIVFFIMNPLKCNF</sequence>
<gene>
    <name evidence="1" type="ORF">CDV25_08490</name>
</gene>
<proteinExistence type="predicted"/>
<evidence type="ECO:0000313" key="1">
    <source>
        <dbReference type="EMBL" id="AWI34796.1"/>
    </source>
</evidence>
<organism evidence="1 2">
    <name type="scientific">Helicobacter apodemus</name>
    <dbReference type="NCBI Taxonomy" id="135569"/>
    <lineage>
        <taxon>Bacteria</taxon>
        <taxon>Pseudomonadati</taxon>
        <taxon>Campylobacterota</taxon>
        <taxon>Epsilonproteobacteria</taxon>
        <taxon>Campylobacterales</taxon>
        <taxon>Helicobacteraceae</taxon>
        <taxon>Helicobacter</taxon>
    </lineage>
</organism>
<name>A0A2U8FFH1_9HELI</name>
<dbReference type="KEGG" id="had:CDV25_08490"/>
<dbReference type="AlphaFoldDB" id="A0A2U8FFH1"/>
<dbReference type="EMBL" id="CP021886">
    <property type="protein sequence ID" value="AWI34796.1"/>
    <property type="molecule type" value="Genomic_DNA"/>
</dbReference>